<keyword evidence="11" id="KW-1185">Reference proteome</keyword>
<sequence>MIKDRARPICHNAVVNLTEQTVEYMETPQEILKKFVGGRGLNMYYLYKYLKPHADPLSPDNVLIIGTGLLTGTLSPNSGRYSVTCISPESGIIGDANIGGFFGAEMRFAGIDRLIITGKAASPVYLYLENGRVEIRDASAYWGQTCSNTQRKLKVDLGSDVEISCIGPSGESMVRFSSVMSGVKNAAGRCGTGAVMGSKNLKAIVARGNYGLPIADPKGMINKYIELRNYLKKSKVTQVLGRVGTPLLYDVSNYLGAIRTHNSQQTVFYDTLNAEKIHKYVDKMLSCYGCIIHCRHRNKLGGEGPEYTTEVMLGANIGVADTYQMIDLNNIANDLGLDVSSLGTYIAWAIELFEKGYITEKSVGYPLQFGDYEMARRLIEDIAYRRGFGDTLAEGSRLVSKYGPETADFLIAVKGLPQSDPHDVRYIKAFSLGIATSSRGADHLRSRPTLEILDLPPDVTERIYGGPVDPNPMSYTSKGRLVYFSDNIYAVVDSMGICKFACQGFNSPRNLNYNHFCELTKLAVGLEFNKEELEQVGRRVIDMERLINYTVKGITRKDDTLPARYFDEPMPSARAKGSHIDRQGFDKMLDDYYSLRGWTADGRLTPARVAEFEKLRDYLH</sequence>
<dbReference type="AlphaFoldDB" id="R4KNV1"/>
<accession>R4KNV1</accession>
<dbReference type="HOGENOM" id="CLU_020364_1_0_9"/>
<dbReference type="InterPro" id="IPR036021">
    <property type="entry name" value="Tungsten_al_ferr_oxy-like_C"/>
</dbReference>
<dbReference type="eggNOG" id="COG2414">
    <property type="taxonomic scope" value="Bacteria"/>
</dbReference>
<dbReference type="RefSeq" id="WP_006523855.1">
    <property type="nucleotide sequence ID" value="NC_021184.1"/>
</dbReference>
<keyword evidence="3" id="KW-0004">4Fe-4S</keyword>
<dbReference type="SUPFAM" id="SSF56228">
    <property type="entry name" value="Aldehyde ferredoxin oxidoreductase, N-terminal domain"/>
    <property type="match status" value="1"/>
</dbReference>
<evidence type="ECO:0000256" key="3">
    <source>
        <dbReference type="ARBA" id="ARBA00022485"/>
    </source>
</evidence>
<evidence type="ECO:0000256" key="5">
    <source>
        <dbReference type="ARBA" id="ARBA00023002"/>
    </source>
</evidence>
<dbReference type="EMBL" id="CP003273">
    <property type="protein sequence ID" value="AGL03242.1"/>
    <property type="molecule type" value="Genomic_DNA"/>
</dbReference>
<keyword evidence="7" id="KW-0411">Iron-sulfur</keyword>
<dbReference type="InterPro" id="IPR036503">
    <property type="entry name" value="Ald_Fedxn_OxRdtase_N_sf"/>
</dbReference>
<comment type="similarity">
    <text evidence="2">Belongs to the AOR/FOR family.</text>
</comment>
<dbReference type="InterPro" id="IPR013985">
    <property type="entry name" value="Ald_Fedxn_OxRdtase_dom3"/>
</dbReference>
<evidence type="ECO:0000256" key="6">
    <source>
        <dbReference type="ARBA" id="ARBA00023004"/>
    </source>
</evidence>
<evidence type="ECO:0000256" key="7">
    <source>
        <dbReference type="ARBA" id="ARBA00023014"/>
    </source>
</evidence>
<dbReference type="Pfam" id="PF02730">
    <property type="entry name" value="AFOR_N"/>
    <property type="match status" value="1"/>
</dbReference>
<gene>
    <name evidence="10" type="ORF">Desgi_3960</name>
</gene>
<dbReference type="Pfam" id="PF01314">
    <property type="entry name" value="AFOR_C"/>
    <property type="match status" value="1"/>
</dbReference>
<dbReference type="Gene3D" id="1.10.569.10">
    <property type="entry name" value="Aldehyde Ferredoxin Oxidoreductase Protein, subunit A, domain 2"/>
    <property type="match status" value="1"/>
</dbReference>
<evidence type="ECO:0000256" key="4">
    <source>
        <dbReference type="ARBA" id="ARBA00022723"/>
    </source>
</evidence>
<comment type="cofactor">
    <cofactor evidence="8">
        <name>tungstopterin</name>
        <dbReference type="ChEBI" id="CHEBI:30402"/>
    </cofactor>
</comment>
<dbReference type="PANTHER" id="PTHR30038">
    <property type="entry name" value="ALDEHYDE FERREDOXIN OXIDOREDUCTASE"/>
    <property type="match status" value="1"/>
</dbReference>
<dbReference type="InterPro" id="IPR051919">
    <property type="entry name" value="W-dependent_AOR"/>
</dbReference>
<dbReference type="OrthoDB" id="9763894at2"/>
<dbReference type="GO" id="GO:0046872">
    <property type="term" value="F:metal ion binding"/>
    <property type="evidence" value="ECO:0007669"/>
    <property type="project" value="UniProtKB-KW"/>
</dbReference>
<evidence type="ECO:0000256" key="1">
    <source>
        <dbReference type="ARBA" id="ARBA00001966"/>
    </source>
</evidence>
<evidence type="ECO:0000256" key="2">
    <source>
        <dbReference type="ARBA" id="ARBA00011032"/>
    </source>
</evidence>
<dbReference type="SMART" id="SM00790">
    <property type="entry name" value="AFOR_N"/>
    <property type="match status" value="1"/>
</dbReference>
<keyword evidence="6" id="KW-0408">Iron</keyword>
<feature type="domain" description="Aldehyde ferredoxin oxidoreductase N-terminal" evidence="9">
    <location>
        <begin position="9"/>
        <end position="210"/>
    </location>
</feature>
<dbReference type="InterPro" id="IPR013984">
    <property type="entry name" value="Ald_Fedxn_OxRdtase_dom2"/>
</dbReference>
<dbReference type="InterPro" id="IPR001203">
    <property type="entry name" value="OxRdtase_Ald_Fedxn_C"/>
</dbReference>
<protein>
    <submittedName>
        <fullName evidence="10">Aldehyde:ferredoxin oxidoreductase</fullName>
    </submittedName>
</protein>
<dbReference type="InterPro" id="IPR013983">
    <property type="entry name" value="Ald_Fedxn_OxRdtase_N"/>
</dbReference>
<evidence type="ECO:0000256" key="8">
    <source>
        <dbReference type="ARBA" id="ARBA00049934"/>
    </source>
</evidence>
<dbReference type="GO" id="GO:0016625">
    <property type="term" value="F:oxidoreductase activity, acting on the aldehyde or oxo group of donors, iron-sulfur protein as acceptor"/>
    <property type="evidence" value="ECO:0007669"/>
    <property type="project" value="InterPro"/>
</dbReference>
<dbReference type="GO" id="GO:0051539">
    <property type="term" value="F:4 iron, 4 sulfur cluster binding"/>
    <property type="evidence" value="ECO:0007669"/>
    <property type="project" value="UniProtKB-KW"/>
</dbReference>
<keyword evidence="4" id="KW-0479">Metal-binding</keyword>
<dbReference type="KEGG" id="dgi:Desgi_3960"/>
<dbReference type="STRING" id="767817.Desgi_3960"/>
<comment type="cofactor">
    <cofactor evidence="1">
        <name>[4Fe-4S] cluster</name>
        <dbReference type="ChEBI" id="CHEBI:49883"/>
    </cofactor>
</comment>
<name>R4KNV1_9FIRM</name>
<evidence type="ECO:0000313" key="10">
    <source>
        <dbReference type="EMBL" id="AGL03242.1"/>
    </source>
</evidence>
<dbReference type="Proteomes" id="UP000013520">
    <property type="component" value="Chromosome"/>
</dbReference>
<evidence type="ECO:0000259" key="9">
    <source>
        <dbReference type="SMART" id="SM00790"/>
    </source>
</evidence>
<keyword evidence="5" id="KW-0560">Oxidoreductase</keyword>
<dbReference type="PANTHER" id="PTHR30038:SF7">
    <property type="entry name" value="TUNGSTEN-CONTAINING GLYCERALDEHYDE-3-PHOSPHATE:FERREDOXIN OXIDOREDUCTASE"/>
    <property type="match status" value="1"/>
</dbReference>
<organism evidence="10 11">
    <name type="scientific">Desulfoscipio gibsoniae DSM 7213</name>
    <dbReference type="NCBI Taxonomy" id="767817"/>
    <lineage>
        <taxon>Bacteria</taxon>
        <taxon>Bacillati</taxon>
        <taxon>Bacillota</taxon>
        <taxon>Clostridia</taxon>
        <taxon>Eubacteriales</taxon>
        <taxon>Desulfallaceae</taxon>
        <taxon>Desulfoscipio</taxon>
    </lineage>
</organism>
<evidence type="ECO:0000313" key="11">
    <source>
        <dbReference type="Proteomes" id="UP000013520"/>
    </source>
</evidence>
<proteinExistence type="inferred from homology"/>
<dbReference type="Gene3D" id="1.10.599.10">
    <property type="entry name" value="Aldehyde Ferredoxin Oxidoreductase Protein, subunit A, domain 3"/>
    <property type="match status" value="1"/>
</dbReference>
<reference evidence="10 11" key="1">
    <citation type="submission" date="2012-01" db="EMBL/GenBank/DDBJ databases">
        <title>Complete sequence of Desulfotomaculum gibsoniae DSM 7213.</title>
        <authorList>
            <consortium name="US DOE Joint Genome Institute"/>
            <person name="Lucas S."/>
            <person name="Han J."/>
            <person name="Lapidus A."/>
            <person name="Cheng J.-F."/>
            <person name="Goodwin L."/>
            <person name="Pitluck S."/>
            <person name="Peters L."/>
            <person name="Ovchinnikova G."/>
            <person name="Teshima H."/>
            <person name="Detter J.C."/>
            <person name="Han C."/>
            <person name="Tapia R."/>
            <person name="Land M."/>
            <person name="Hauser L."/>
            <person name="Kyrpides N."/>
            <person name="Ivanova N."/>
            <person name="Pagani I."/>
            <person name="Parshina S."/>
            <person name="Plugge C."/>
            <person name="Muyzer G."/>
            <person name="Kuever J."/>
            <person name="Ivanova A."/>
            <person name="Nazina T."/>
            <person name="Klenk H.-P."/>
            <person name="Brambilla E."/>
            <person name="Spring S."/>
            <person name="Stams A.F."/>
            <person name="Woyke T."/>
        </authorList>
    </citation>
    <scope>NUCLEOTIDE SEQUENCE [LARGE SCALE GENOMIC DNA]</scope>
    <source>
        <strain evidence="10 11">DSM 7213</strain>
    </source>
</reference>
<dbReference type="SUPFAM" id="SSF48310">
    <property type="entry name" value="Aldehyde ferredoxin oxidoreductase, C-terminal domains"/>
    <property type="match status" value="1"/>
</dbReference>
<dbReference type="GO" id="GO:0009055">
    <property type="term" value="F:electron transfer activity"/>
    <property type="evidence" value="ECO:0007669"/>
    <property type="project" value="InterPro"/>
</dbReference>
<dbReference type="Gene3D" id="3.60.9.10">
    <property type="entry name" value="Aldehyde ferredoxin oxidoreductase, N-terminal domain"/>
    <property type="match status" value="1"/>
</dbReference>